<dbReference type="InterPro" id="IPR013507">
    <property type="entry name" value="DNA_mismatch_S5_2-like"/>
</dbReference>
<keyword evidence="5" id="KW-1185">Reference proteome</keyword>
<dbReference type="SUPFAM" id="SSF55874">
    <property type="entry name" value="ATPase domain of HSP90 chaperone/DNA topoisomerase II/histidine kinase"/>
    <property type="match status" value="1"/>
</dbReference>
<dbReference type="GO" id="GO:0005634">
    <property type="term" value="C:nucleus"/>
    <property type="evidence" value="ECO:0007669"/>
    <property type="project" value="UniProtKB-ARBA"/>
</dbReference>
<dbReference type="PANTHER" id="PTHR10073">
    <property type="entry name" value="DNA MISMATCH REPAIR PROTEIN MLH, PMS, MUTL"/>
    <property type="match status" value="1"/>
</dbReference>
<dbReference type="CDD" id="cd00782">
    <property type="entry name" value="MutL_Trans"/>
    <property type="match status" value="1"/>
</dbReference>
<dbReference type="SUPFAM" id="SSF54211">
    <property type="entry name" value="Ribosomal protein S5 domain 2-like"/>
    <property type="match status" value="1"/>
</dbReference>
<dbReference type="CDD" id="cd16926">
    <property type="entry name" value="HATPase_MutL-MLH-PMS-like"/>
    <property type="match status" value="1"/>
</dbReference>
<evidence type="ECO:0000256" key="2">
    <source>
        <dbReference type="ARBA" id="ARBA00022763"/>
    </source>
</evidence>
<dbReference type="RefSeq" id="XP_002116380.1">
    <property type="nucleotide sequence ID" value="XM_002116344.1"/>
</dbReference>
<dbReference type="SMART" id="SM01340">
    <property type="entry name" value="DNA_mis_repair"/>
    <property type="match status" value="1"/>
</dbReference>
<dbReference type="STRING" id="10228.B3S868"/>
<dbReference type="PANTHER" id="PTHR10073:SF54">
    <property type="entry name" value="PMS1 PROTEIN HOMOLOG 1"/>
    <property type="match status" value="1"/>
</dbReference>
<organism evidence="4 5">
    <name type="scientific">Trichoplax adhaerens</name>
    <name type="common">Trichoplax reptans</name>
    <dbReference type="NCBI Taxonomy" id="10228"/>
    <lineage>
        <taxon>Eukaryota</taxon>
        <taxon>Metazoa</taxon>
        <taxon>Placozoa</taxon>
        <taxon>Uniplacotomia</taxon>
        <taxon>Trichoplacea</taxon>
        <taxon>Trichoplacidae</taxon>
        <taxon>Trichoplax</taxon>
    </lineage>
</organism>
<evidence type="ECO:0000259" key="3">
    <source>
        <dbReference type="SMART" id="SM01340"/>
    </source>
</evidence>
<evidence type="ECO:0000313" key="4">
    <source>
        <dbReference type="EMBL" id="EDV21050.1"/>
    </source>
</evidence>
<dbReference type="Pfam" id="PF01119">
    <property type="entry name" value="DNA_mis_repair"/>
    <property type="match status" value="1"/>
</dbReference>
<dbReference type="OMA" id="NSKREFG"/>
<dbReference type="InterPro" id="IPR038973">
    <property type="entry name" value="MutL/Mlh/Pms-like"/>
</dbReference>
<keyword evidence="2" id="KW-0227">DNA damage</keyword>
<dbReference type="FunFam" id="3.30.230.10:FF:000030">
    <property type="entry name" value="PMS1 homolog 1, mismatch repair system component"/>
    <property type="match status" value="1"/>
</dbReference>
<reference evidence="4 5" key="1">
    <citation type="journal article" date="2008" name="Nature">
        <title>The Trichoplax genome and the nature of placozoans.</title>
        <authorList>
            <person name="Srivastava M."/>
            <person name="Begovic E."/>
            <person name="Chapman J."/>
            <person name="Putnam N.H."/>
            <person name="Hellsten U."/>
            <person name="Kawashima T."/>
            <person name="Kuo A."/>
            <person name="Mitros T."/>
            <person name="Salamov A."/>
            <person name="Carpenter M.L."/>
            <person name="Signorovitch A.Y."/>
            <person name="Moreno M.A."/>
            <person name="Kamm K."/>
            <person name="Grimwood J."/>
            <person name="Schmutz J."/>
            <person name="Shapiro H."/>
            <person name="Grigoriev I.V."/>
            <person name="Buss L.W."/>
            <person name="Schierwater B."/>
            <person name="Dellaporta S.L."/>
            <person name="Rokhsar D.S."/>
        </authorList>
    </citation>
    <scope>NUCLEOTIDE SEQUENCE [LARGE SCALE GENOMIC DNA]</scope>
    <source>
        <strain evidence="4 5">Grell-BS-1999</strain>
    </source>
</reference>
<feature type="domain" description="DNA mismatch repair protein S5" evidence="3">
    <location>
        <begin position="210"/>
        <end position="338"/>
    </location>
</feature>
<dbReference type="Gene3D" id="3.30.565.10">
    <property type="entry name" value="Histidine kinase-like ATPase, C-terminal domain"/>
    <property type="match status" value="1"/>
</dbReference>
<dbReference type="InterPro" id="IPR002099">
    <property type="entry name" value="MutL/Mlh/PMS"/>
</dbReference>
<dbReference type="Pfam" id="PF13589">
    <property type="entry name" value="HATPase_c_3"/>
    <property type="match status" value="1"/>
</dbReference>
<dbReference type="OrthoDB" id="10263226at2759"/>
<dbReference type="Proteomes" id="UP000009022">
    <property type="component" value="Unassembled WGS sequence"/>
</dbReference>
<dbReference type="FunFam" id="3.30.565.10:FF:000017">
    <property type="entry name" value="PMS1 homolog 1, mismatch repair system component"/>
    <property type="match status" value="1"/>
</dbReference>
<dbReference type="AlphaFoldDB" id="B3S868"/>
<dbReference type="PROSITE" id="PS00058">
    <property type="entry name" value="DNA_MISMATCH_REPAIR_1"/>
    <property type="match status" value="1"/>
</dbReference>
<name>B3S868_TRIAD</name>
<dbReference type="PhylomeDB" id="B3S868"/>
<dbReference type="Gene3D" id="3.30.230.10">
    <property type="match status" value="1"/>
</dbReference>
<accession>B3S868</accession>
<dbReference type="HOGENOM" id="CLU_004131_6_0_1"/>
<dbReference type="NCBIfam" id="TIGR00585">
    <property type="entry name" value="mutl"/>
    <property type="match status" value="1"/>
</dbReference>
<dbReference type="GO" id="GO:0016887">
    <property type="term" value="F:ATP hydrolysis activity"/>
    <property type="evidence" value="ECO:0007669"/>
    <property type="project" value="InterPro"/>
</dbReference>
<dbReference type="InterPro" id="IPR014721">
    <property type="entry name" value="Ribsml_uS5_D2-typ_fold_subgr"/>
</dbReference>
<dbReference type="KEGG" id="tad:TRIADDRAFT_30981"/>
<dbReference type="eggNOG" id="KOG1978">
    <property type="taxonomic scope" value="Eukaryota"/>
</dbReference>
<dbReference type="InParanoid" id="B3S868"/>
<evidence type="ECO:0000256" key="1">
    <source>
        <dbReference type="ARBA" id="ARBA00006082"/>
    </source>
</evidence>
<dbReference type="EMBL" id="DS985255">
    <property type="protein sequence ID" value="EDV21050.1"/>
    <property type="molecule type" value="Genomic_DNA"/>
</dbReference>
<dbReference type="InterPro" id="IPR014762">
    <property type="entry name" value="DNA_mismatch_repair_CS"/>
</dbReference>
<dbReference type="GO" id="GO:0006298">
    <property type="term" value="P:mismatch repair"/>
    <property type="evidence" value="ECO:0007669"/>
    <property type="project" value="InterPro"/>
</dbReference>
<comment type="similarity">
    <text evidence="1">Belongs to the DNA mismatch repair MutL/HexB family.</text>
</comment>
<dbReference type="InterPro" id="IPR020568">
    <property type="entry name" value="Ribosomal_Su5_D2-typ_SF"/>
</dbReference>
<dbReference type="GO" id="GO:0032300">
    <property type="term" value="C:mismatch repair complex"/>
    <property type="evidence" value="ECO:0007669"/>
    <property type="project" value="InterPro"/>
</dbReference>
<sequence>MNKLVPSVVRLISSGQVIHSIQSVIKELIENSLDAGATSIDIKLENFGLDKIEIRDNGCGIPATETAYMGQKHYTSKLRDMQDLSSIMTYGFRGEALSSLCAVSDVSIVTKTQTDNVSTFYELHYDGTIKKSKPSHYGQGTSIIACNLFKSLPVRRQVYKTNKKCKEELKRIEDLIISYAIIKPTVRFCLKHNKSVIWQKCQVADIGSAISVAFGRAVFSEMITINYKGEDPAFSLRGYIPKNYSNDELTGRSNSDRCFIYINQRPVMFKGVLQAIKHHYLACQKGQINKWPIAILDFTIDSKLVDVNVESSKTQVYLSFKVYQFQFPLFIELYNTIDYLMLTLKLKSSRISILFFV</sequence>
<dbReference type="GO" id="GO:0030983">
    <property type="term" value="F:mismatched DNA binding"/>
    <property type="evidence" value="ECO:0007669"/>
    <property type="project" value="InterPro"/>
</dbReference>
<dbReference type="GO" id="GO:0005524">
    <property type="term" value="F:ATP binding"/>
    <property type="evidence" value="ECO:0007669"/>
    <property type="project" value="InterPro"/>
</dbReference>
<evidence type="ECO:0000313" key="5">
    <source>
        <dbReference type="Proteomes" id="UP000009022"/>
    </source>
</evidence>
<protein>
    <recommendedName>
        <fullName evidence="3">DNA mismatch repair protein S5 domain-containing protein</fullName>
    </recommendedName>
</protein>
<dbReference type="CTD" id="6757687"/>
<dbReference type="GO" id="GO:0140664">
    <property type="term" value="F:ATP-dependent DNA damage sensor activity"/>
    <property type="evidence" value="ECO:0007669"/>
    <property type="project" value="InterPro"/>
</dbReference>
<proteinExistence type="inferred from homology"/>
<dbReference type="GeneID" id="6757687"/>
<dbReference type="InterPro" id="IPR036890">
    <property type="entry name" value="HATPase_C_sf"/>
</dbReference>
<gene>
    <name evidence="4" type="ORF">TRIADDRAFT_30981</name>
</gene>